<dbReference type="Proteomes" id="UP000261560">
    <property type="component" value="Unplaced"/>
</dbReference>
<proteinExistence type="predicted"/>
<accession>A0A3B3CQ71</accession>
<dbReference type="RefSeq" id="XP_024114119.1">
    <property type="nucleotide sequence ID" value="XM_024258351.2"/>
</dbReference>
<protein>
    <submittedName>
        <fullName evidence="1">Type-4 ice-structuring protein LS-12-like</fullName>
    </submittedName>
</protein>
<dbReference type="OrthoDB" id="8446556at2759"/>
<dbReference type="OMA" id="DIVQTHI"/>
<name>A0A3B3CQ71_ORYME</name>
<dbReference type="Ensembl" id="ENSOMET00000029044.1">
    <property type="protein sequence ID" value="ENSOMEP00000019736.1"/>
    <property type="gene ID" value="ENSOMEG00000021547.1"/>
</dbReference>
<sequence length="186" mass="20969">MFPSSHGVFLRMLSCQRDASFQRKVLLNFFTSITDMKFSCVAALLVVLTVTRGCDAVSLVRRDAPSDVDKLTQLIENMSASITAATQEMVDKMKALEMTSTAHAYSRTKIQPLVEQVQAEAAKLQEQVKPYISNIEEHIRPLTDNFNSHVKPLTDNFHQQVKPLTDMMEKLFQQVVDQSKALLPPQ</sequence>
<dbReference type="GeneTree" id="ENSGT00760000119652"/>
<evidence type="ECO:0000313" key="2">
    <source>
        <dbReference type="Proteomes" id="UP000261560"/>
    </source>
</evidence>
<keyword evidence="2" id="KW-1185">Reference proteome</keyword>
<reference evidence="1" key="2">
    <citation type="submission" date="2025-09" db="UniProtKB">
        <authorList>
            <consortium name="Ensembl"/>
        </authorList>
    </citation>
    <scope>IDENTIFICATION</scope>
</reference>
<reference evidence="1" key="1">
    <citation type="submission" date="2025-08" db="UniProtKB">
        <authorList>
            <consortium name="Ensembl"/>
        </authorList>
    </citation>
    <scope>IDENTIFICATION</scope>
</reference>
<organism evidence="1 2">
    <name type="scientific">Oryzias melastigma</name>
    <name type="common">Marine medaka</name>
    <dbReference type="NCBI Taxonomy" id="30732"/>
    <lineage>
        <taxon>Eukaryota</taxon>
        <taxon>Metazoa</taxon>
        <taxon>Chordata</taxon>
        <taxon>Craniata</taxon>
        <taxon>Vertebrata</taxon>
        <taxon>Euteleostomi</taxon>
        <taxon>Actinopterygii</taxon>
        <taxon>Neopterygii</taxon>
        <taxon>Teleostei</taxon>
        <taxon>Neoteleostei</taxon>
        <taxon>Acanthomorphata</taxon>
        <taxon>Ovalentaria</taxon>
        <taxon>Atherinomorphae</taxon>
        <taxon>Beloniformes</taxon>
        <taxon>Adrianichthyidae</taxon>
        <taxon>Oryziinae</taxon>
        <taxon>Oryzias</taxon>
    </lineage>
</organism>
<dbReference type="SUPFAM" id="SSF58113">
    <property type="entry name" value="Apolipoprotein A-I"/>
    <property type="match status" value="1"/>
</dbReference>
<dbReference type="CTD" id="568707"/>
<dbReference type="KEGG" id="oml:112136578"/>
<dbReference type="GeneID" id="112136578"/>
<dbReference type="PaxDb" id="30732-ENSOMEP00000019736"/>
<evidence type="ECO:0000313" key="1">
    <source>
        <dbReference type="Ensembl" id="ENSOMEP00000019736.1"/>
    </source>
</evidence>
<dbReference type="Gene3D" id="6.10.250.100">
    <property type="match status" value="2"/>
</dbReference>
<dbReference type="AlphaFoldDB" id="A0A3B3CQ71"/>